<feature type="compositionally biased region" description="Low complexity" evidence="13">
    <location>
        <begin position="2347"/>
        <end position="2367"/>
    </location>
</feature>
<evidence type="ECO:0000256" key="3">
    <source>
        <dbReference type="ARBA" id="ARBA00022598"/>
    </source>
</evidence>
<dbReference type="InterPro" id="IPR001679">
    <property type="entry name" value="DNA_ligase"/>
</dbReference>
<dbReference type="GO" id="GO:0006281">
    <property type="term" value="P:DNA repair"/>
    <property type="evidence" value="ECO:0007669"/>
    <property type="project" value="UniProtKB-KW"/>
</dbReference>
<dbReference type="InterPro" id="IPR023635">
    <property type="entry name" value="Peptide_deformylase"/>
</dbReference>
<dbReference type="GO" id="GO:0046872">
    <property type="term" value="F:metal ion binding"/>
    <property type="evidence" value="ECO:0007669"/>
    <property type="project" value="UniProtKB-KW"/>
</dbReference>
<name>A0A699GEC0_TANCI</name>
<keyword evidence="4" id="KW-0235">DNA replication</keyword>
<dbReference type="Gene3D" id="1.10.287.610">
    <property type="entry name" value="Helix hairpin bin"/>
    <property type="match status" value="1"/>
</dbReference>
<evidence type="ECO:0000259" key="14">
    <source>
        <dbReference type="SMART" id="SM00532"/>
    </source>
</evidence>
<evidence type="ECO:0000259" key="15">
    <source>
        <dbReference type="SMART" id="SM00771"/>
    </source>
</evidence>
<feature type="region of interest" description="Disordered" evidence="13">
    <location>
        <begin position="889"/>
        <end position="983"/>
    </location>
</feature>
<dbReference type="Gene3D" id="3.30.1400.10">
    <property type="entry name" value="ZipA, C-terminal FtsZ-binding domain"/>
    <property type="match status" value="1"/>
</dbReference>
<dbReference type="SMART" id="SM00771">
    <property type="entry name" value="ZipA_C"/>
    <property type="match status" value="1"/>
</dbReference>
<dbReference type="GO" id="GO:0042586">
    <property type="term" value="F:peptide deformylase activity"/>
    <property type="evidence" value="ECO:0007669"/>
    <property type="project" value="InterPro"/>
</dbReference>
<feature type="domain" description="NAD-dependent DNA ligase N-terminal" evidence="14">
    <location>
        <begin position="1698"/>
        <end position="2144"/>
    </location>
</feature>
<dbReference type="SUPFAM" id="SSF64383">
    <property type="entry name" value="Cell-division protein ZipA, C-terminal domain"/>
    <property type="match status" value="1"/>
</dbReference>
<feature type="compositionally biased region" description="Low complexity" evidence="13">
    <location>
        <begin position="656"/>
        <end position="677"/>
    </location>
</feature>
<evidence type="ECO:0000256" key="2">
    <source>
        <dbReference type="ARBA" id="ARBA00010759"/>
    </source>
</evidence>
<evidence type="ECO:0000256" key="6">
    <source>
        <dbReference type="ARBA" id="ARBA00022763"/>
    </source>
</evidence>
<dbReference type="Gene3D" id="2.40.50.140">
    <property type="entry name" value="Nucleic acid-binding proteins"/>
    <property type="match status" value="1"/>
</dbReference>
<dbReference type="InterPro" id="IPR013840">
    <property type="entry name" value="DNAligase_N"/>
</dbReference>
<feature type="region of interest" description="Disordered" evidence="13">
    <location>
        <begin position="2258"/>
        <end position="2445"/>
    </location>
</feature>
<dbReference type="SUPFAM" id="SSF56420">
    <property type="entry name" value="Peptide deformylase"/>
    <property type="match status" value="1"/>
</dbReference>
<dbReference type="CDD" id="cd00487">
    <property type="entry name" value="Pep_deformylase"/>
    <property type="match status" value="1"/>
</dbReference>
<feature type="region of interest" description="Disordered" evidence="13">
    <location>
        <begin position="299"/>
        <end position="544"/>
    </location>
</feature>
<dbReference type="InterPro" id="IPR027417">
    <property type="entry name" value="P-loop_NTPase"/>
</dbReference>
<feature type="compositionally biased region" description="Basic residues" evidence="13">
    <location>
        <begin position="910"/>
        <end position="919"/>
    </location>
</feature>
<evidence type="ECO:0000313" key="16">
    <source>
        <dbReference type="EMBL" id="GEU28243.1"/>
    </source>
</evidence>
<keyword evidence="8" id="KW-0460">Magnesium</keyword>
<dbReference type="SUPFAM" id="SSF47781">
    <property type="entry name" value="RuvA domain 2-like"/>
    <property type="match status" value="1"/>
</dbReference>
<dbReference type="Gene3D" id="6.20.10.30">
    <property type="match status" value="1"/>
</dbReference>
<feature type="domain" description="ZipA C-terminal FtsZ-binding" evidence="15">
    <location>
        <begin position="1583"/>
        <end position="1701"/>
    </location>
</feature>
<evidence type="ECO:0008006" key="17">
    <source>
        <dbReference type="Google" id="ProtNLM"/>
    </source>
</evidence>
<dbReference type="Gene3D" id="3.90.45.10">
    <property type="entry name" value="Peptide deformylase"/>
    <property type="match status" value="1"/>
</dbReference>
<dbReference type="Gene3D" id="3.30.1490.70">
    <property type="match status" value="1"/>
</dbReference>
<keyword evidence="12" id="KW-0175">Coiled coil</keyword>
<dbReference type="SMART" id="SM00532">
    <property type="entry name" value="LIGANc"/>
    <property type="match status" value="1"/>
</dbReference>
<gene>
    <name evidence="16" type="ORF">Tci_000221</name>
</gene>
<comment type="cofactor">
    <cofactor evidence="1">
        <name>Mg(2+)</name>
        <dbReference type="ChEBI" id="CHEBI:18420"/>
    </cofactor>
</comment>
<evidence type="ECO:0000256" key="9">
    <source>
        <dbReference type="ARBA" id="ARBA00023027"/>
    </source>
</evidence>
<keyword evidence="10" id="KW-0234">DNA repair</keyword>
<dbReference type="Pfam" id="PF02463">
    <property type="entry name" value="SMC_N"/>
    <property type="match status" value="1"/>
</dbReference>
<dbReference type="Pfam" id="PF01327">
    <property type="entry name" value="Pep_deformylase"/>
    <property type="match status" value="1"/>
</dbReference>
<dbReference type="NCBIfam" id="TIGR00575">
    <property type="entry name" value="dnlj"/>
    <property type="match status" value="1"/>
</dbReference>
<comment type="similarity">
    <text evidence="2">Belongs to the polypeptide deformylase family.</text>
</comment>
<feature type="region of interest" description="Disordered" evidence="13">
    <location>
        <begin position="2188"/>
        <end position="2231"/>
    </location>
</feature>
<proteinExistence type="inferred from homology"/>
<dbReference type="NCBIfam" id="NF005932">
    <property type="entry name" value="PRK07956.1"/>
    <property type="match status" value="1"/>
</dbReference>
<dbReference type="InterPro" id="IPR012340">
    <property type="entry name" value="NA-bd_OB-fold"/>
</dbReference>
<feature type="compositionally biased region" description="Basic residues" evidence="13">
    <location>
        <begin position="321"/>
        <end position="337"/>
    </location>
</feature>
<evidence type="ECO:0000256" key="5">
    <source>
        <dbReference type="ARBA" id="ARBA00022723"/>
    </source>
</evidence>
<dbReference type="SUPFAM" id="SSF50249">
    <property type="entry name" value="Nucleic acid-binding proteins"/>
    <property type="match status" value="1"/>
</dbReference>
<dbReference type="Pfam" id="PF01653">
    <property type="entry name" value="DNA_ligase_aden"/>
    <property type="match status" value="1"/>
</dbReference>
<feature type="compositionally biased region" description="Basic residues" evidence="13">
    <location>
        <begin position="2262"/>
        <end position="2273"/>
    </location>
</feature>
<sequence length="2820" mass="301839">MKGFADDVFLAYFECGGQHGRNRSHRRRHRHLPGRRQAVATDAGLGHVVWHRHGAGGDHQNGLHGLGPGRGVGRVCRFQRPRHARRRRVPGRGLPGVPFVRDAGAPAGRCRRRHPGAPDFRLAGAGAGPFGVRSDHRRHPRLARGCRLHPFRQQGTPLGAVAHAGRAVPAHRAGGAQCGAGSGRGMDYQGAGAAGWRGGTEWLRQVEHHRRRALGAGRIEGFRTARRIDAGRDLQRLHPPQAGRALVGGAGVRQCRRQGRRPVGAVRRNRRQAHPHARRHFHLLHQRPARAPARHPGYFSRHGPGAARVRHHRPGHDQPHHRVASGRAARVPRRGGRRLQVQGAAPRNGKPPARHARKPAARGRHPARTECQPGKAGRAGRRRHEIPPAAVGPGRKAEAALAAAQGGSGKRAEKSVPRDGAGAERPRRTNGQAAQRGAVARAHAPVPLCRRRPPAHGAGRAVPDQCRNRQPGSADQVRDRVARAPAIATGHAHRAARPVAAPGHGLRRPDRGSGVYPRRTGRARGTSADDGRAKSRIPAAAGTGLARGANQEHGIARPHHAGAAAAGTGIGAPAQRQQYPQWPGRAARAPAAGKERPQSSRQRPPGQPAPAAGSAAVHAGRTAGTAGAGAGTATGAGTGTPGRAAAGERGKRRQRAAGSAPERAAPVAGAGANPGQGHALAAKARTRYPAAPVAKAQDRHRLGNRAGSGAARTHVGAAAVQYRMDQGVFCRCAAGQAGPVRAIGRGAAGARPGARPETVHRPVETERPRAARAAAGLAAPGVPGAGRGAGVCRARAPAGRRLLRHAAGPRGHAGQRAVLRSRLRAGRHARAAAGNRQPHAAVARAAPAGRRGPRAVGARRGGVVAAYAPAGRHARQGAKPAAVGACDAARSGETVGNRGALQPAQQPDRRRPRGNRRPGRRADPDQARIGRKIRAARHGPGQSAGRARRRPDPVPAARAAPGRRPRRRARPGTRRAGSAVAQVTASMEAGHQELANLDAGAANDGLQDLLDRRTDQEKALSDARHELDQVAQQMRAFEEGRMSTERALQPQRDKITELQLKEQAARLNQEQFAAQLAEAQADEAALAAKLHPDMKASYLQGEVTRLTNAIALLGAVNLAALDELATASERKNFLDAQNGDLVEAITTLEDAITRIDKETRDLLQDTFDRVNGHFSELFPILFGGGQARLTMTGDEILDSGVQVMAQPPGKKNATIHLLSGGEKALTATALVFSMFRLNPAPFCLLDEVDAPLDDANTERFCRMVKRMSEHTQFLFISHNKIAMEMANQLIDLQLSLIGIAGVFVAGVFTYNKIQEYKAKKSVERAFGTDHDDVLMRTDDAPAPSYAPHAAPPPVSPPAPVRAMPPAAASAPAGAAPVRQEPSFSLDEPGLDAADSPDPLRAPGVAGGEATAAAAALAPVSGPALAPIPEFSIDPVAPGAPEPDVDELAARANAAAAAAAEQATALVDPLIDCLLPLALEAPARGEKLLPVLQTLRMVGNKPLHYIGLAVSGDWEPIAYGGVYTQLQGGVQLASRSTALNELEYSELVTRLRAMADEIGAEPQVPDMIEVMAEARNLHRFVASHDAQLGVNLQANGAPWAISTLIGALEKQGFDLRPDGRYVMPDGEGGFLFSLSTNVTLAEETTPRLTLLLDVPCVTPARDGFGAMVACAKSLVGRLDATIVDDYNQPLSDAALAEIAKQARIASLTSELNKHLHAYHVEDAPTIPDPEYDKLFIELQQLEQEHPELVQPDSPTRRVGAAPLPQFDQVTHSVPMLSLNNGFSDEDIENFDRRVRDGLDTAAIVEYAAEVKYDGLAINLRYENGLLVQAATRGDGYTGEDVTANIRTIDVIPLRLNTDTPPAMLDVRGEVLMFKSDFEALNARQREAGQREFVNPRNAAAGSLRQLDSRITRQRKLRFFAYGVGLLDGADMPPSHTALLDWYRTLGLPVAKEAAVVRGYDGLMAYYKNIGAARPAMPYEIDGVVYKANRLEDQRTLGFVSRAPRFALAHKFPAEEALTTVQAIEVQVGRTGAITPVARLASVFVGGVNVTNATLHNEDEVRRKDVRVGDTVIVRRAGDVIPEVLSVVMERRPQPAPPMYVLPRTCPVCGSHVVREEGEAIARCSGGLTCAAQRKEAIRHFAGRRMMDIEGLGDRYIDNLVEHGKVQRVADLYALKLDDLLEMKRLADERDAGKQESAIGTPAVRAGHPSRGRVHRQDAGRVARPPGPGAPCTRCAAARAARYRRHRRHLDSRVFCGAQEPGSHRRAAGRRRHAQGRACAQRQAARQARTGQADGGAGHSETDGAAQQAAGGTGRVARRARASHHLQRVRPAGHRVRRAGGMDGRCRQPPAGQSPGRAARRPAGAAAGHRGFRRAPDRQDVRADRHAADHGPRRSGRADRGGGRQGLRFGVEKNPLPGGGRGRRQQAGQGPGAGSDHPRRGSAAGAAGAKIRNRNKEALWQSIGVNLQLVIFGFKQNVRYPDAPQVPETVLINPVLTPLSDDMEEGFEGCLSVPGLRGSVPRYTRLRYEGMDEHQQPIRRDVDGFHARVVQHEIHTFRCFGEYAGGGNPALVIEDDRSSTEVRQAFARQQNVTCVWIDPSDEPDLAAVVDYFYPHMRSPLCLHATLAVGQQLFSRHGRKQELAVMTAVRRQRLGLAAGDKGEVLVRLQVQDAPQPDLSHGLIQHLLAAPALAPLTRARVVSVGSPVAATPASFAAQQIARIEQRVHDVGMIVQTAAHRRRQFFTRAAAQPRLIRQADIQTHHRAHAVVAGRDRCGCRWSDRAPRRPAARPDGIRMRRADTPCGSERAGDGAWRQGPEQVAKR</sequence>
<feature type="region of interest" description="Disordered" evidence="13">
    <location>
        <begin position="1336"/>
        <end position="1406"/>
    </location>
</feature>
<dbReference type="HAMAP" id="MF_01588">
    <property type="entry name" value="DNA_ligase_A"/>
    <property type="match status" value="1"/>
</dbReference>
<dbReference type="InterPro" id="IPR004150">
    <property type="entry name" value="NAD_DNA_ligase_OB"/>
</dbReference>
<dbReference type="SUPFAM" id="SSF54506">
    <property type="entry name" value="Diaminopimelate epimerase-like"/>
    <property type="match status" value="1"/>
</dbReference>
<comment type="catalytic activity">
    <reaction evidence="11">
        <text>NAD(+) + (deoxyribonucleotide)n-3'-hydroxyl + 5'-phospho-(deoxyribonucleotide)m = (deoxyribonucleotide)n+m + AMP + beta-nicotinamide D-nucleotide.</text>
        <dbReference type="EC" id="6.5.1.2"/>
    </reaction>
</comment>
<accession>A0A699GEC0</accession>
<dbReference type="InterPro" id="IPR033136">
    <property type="entry name" value="DNA_ligase_CS"/>
</dbReference>
<keyword evidence="7" id="KW-0862">Zinc</keyword>
<feature type="region of interest" description="Disordered" evidence="13">
    <location>
        <begin position="830"/>
        <end position="857"/>
    </location>
</feature>
<evidence type="ECO:0000256" key="8">
    <source>
        <dbReference type="ARBA" id="ARBA00022842"/>
    </source>
</evidence>
<feature type="compositionally biased region" description="Low complexity" evidence="13">
    <location>
        <begin position="583"/>
        <end position="592"/>
    </location>
</feature>
<dbReference type="PROSITE" id="PS01056">
    <property type="entry name" value="DNA_LIGASE_N2"/>
    <property type="match status" value="1"/>
</dbReference>
<feature type="compositionally biased region" description="Low complexity" evidence="13">
    <location>
        <begin position="599"/>
        <end position="625"/>
    </location>
</feature>
<evidence type="ECO:0000256" key="10">
    <source>
        <dbReference type="ARBA" id="ARBA00023204"/>
    </source>
</evidence>
<keyword evidence="6" id="KW-0227">DNA damage</keyword>
<organism evidence="16">
    <name type="scientific">Tanacetum cinerariifolium</name>
    <name type="common">Dalmatian daisy</name>
    <name type="synonym">Chrysanthemum cinerariifolium</name>
    <dbReference type="NCBI Taxonomy" id="118510"/>
    <lineage>
        <taxon>Eukaryota</taxon>
        <taxon>Viridiplantae</taxon>
        <taxon>Streptophyta</taxon>
        <taxon>Embryophyta</taxon>
        <taxon>Tracheophyta</taxon>
        <taxon>Spermatophyta</taxon>
        <taxon>Magnoliopsida</taxon>
        <taxon>eudicotyledons</taxon>
        <taxon>Gunneridae</taxon>
        <taxon>Pentapetalae</taxon>
        <taxon>asterids</taxon>
        <taxon>campanulids</taxon>
        <taxon>Asterales</taxon>
        <taxon>Asteraceae</taxon>
        <taxon>Asteroideae</taxon>
        <taxon>Anthemideae</taxon>
        <taxon>Anthemidinae</taxon>
        <taxon>Tanacetum</taxon>
    </lineage>
</organism>
<feature type="compositionally biased region" description="Low complexity" evidence="13">
    <location>
        <begin position="2220"/>
        <end position="2231"/>
    </location>
</feature>
<dbReference type="CDD" id="cd00114">
    <property type="entry name" value="LIGANc"/>
    <property type="match status" value="1"/>
</dbReference>
<evidence type="ECO:0000256" key="1">
    <source>
        <dbReference type="ARBA" id="ARBA00001946"/>
    </source>
</evidence>
<dbReference type="GO" id="GO:0006260">
    <property type="term" value="P:DNA replication"/>
    <property type="evidence" value="ECO:0007669"/>
    <property type="project" value="UniProtKB-KW"/>
</dbReference>
<dbReference type="InterPro" id="IPR013839">
    <property type="entry name" value="DNAligase_adenylation"/>
</dbReference>
<protein>
    <recommendedName>
        <fullName evidence="17">DNA ligase (NAD(+))</fullName>
    </recommendedName>
</protein>
<reference evidence="16" key="1">
    <citation type="journal article" date="2019" name="Sci. Rep.">
        <title>Draft genome of Tanacetum cinerariifolium, the natural source of mosquito coil.</title>
        <authorList>
            <person name="Yamashiro T."/>
            <person name="Shiraishi A."/>
            <person name="Satake H."/>
            <person name="Nakayama K."/>
        </authorList>
    </citation>
    <scope>NUCLEOTIDE SEQUENCE</scope>
</reference>
<feature type="compositionally biased region" description="Low complexity" evidence="13">
    <location>
        <begin position="2274"/>
        <end position="2290"/>
    </location>
</feature>
<feature type="compositionally biased region" description="Low complexity" evidence="13">
    <location>
        <begin position="1360"/>
        <end position="1377"/>
    </location>
</feature>
<dbReference type="FunFam" id="3.30.470.30:FF:000001">
    <property type="entry name" value="DNA ligase"/>
    <property type="match status" value="1"/>
</dbReference>
<dbReference type="PANTHER" id="PTHR43977">
    <property type="entry name" value="STRUCTURAL MAINTENANCE OF CHROMOSOMES PROTEIN 3"/>
    <property type="match status" value="1"/>
</dbReference>
<dbReference type="EMBL" id="BKCJ010000003">
    <property type="protein sequence ID" value="GEU28243.1"/>
    <property type="molecule type" value="Genomic_DNA"/>
</dbReference>
<feature type="compositionally biased region" description="Basic residues" evidence="13">
    <location>
        <begin position="961"/>
        <end position="973"/>
    </location>
</feature>
<feature type="compositionally biased region" description="Gly residues" evidence="13">
    <location>
        <begin position="626"/>
        <end position="640"/>
    </location>
</feature>
<dbReference type="Gene3D" id="3.40.50.300">
    <property type="entry name" value="P-loop containing nucleotide triphosphate hydrolases"/>
    <property type="match status" value="1"/>
</dbReference>
<dbReference type="Gene3D" id="1.10.150.20">
    <property type="entry name" value="5' to 3' exonuclease, C-terminal subdomain"/>
    <property type="match status" value="1"/>
</dbReference>
<dbReference type="FunFam" id="2.40.50.140:FF:000012">
    <property type="entry name" value="DNA ligase"/>
    <property type="match status" value="1"/>
</dbReference>
<dbReference type="GO" id="GO:0051276">
    <property type="term" value="P:chromosome organization"/>
    <property type="evidence" value="ECO:0007669"/>
    <property type="project" value="UniProtKB-ARBA"/>
</dbReference>
<dbReference type="Pfam" id="PF03119">
    <property type="entry name" value="DNA_ligase_ZBD"/>
    <property type="match status" value="1"/>
</dbReference>
<evidence type="ECO:0000256" key="12">
    <source>
        <dbReference type="SAM" id="Coils"/>
    </source>
</evidence>
<feature type="coiled-coil region" evidence="12">
    <location>
        <begin position="1006"/>
        <end position="1040"/>
    </location>
</feature>
<dbReference type="InterPro" id="IPR010994">
    <property type="entry name" value="RuvA_2-like"/>
</dbReference>
<dbReference type="Pfam" id="PF03120">
    <property type="entry name" value="OB_DNA_ligase"/>
    <property type="match status" value="1"/>
</dbReference>
<evidence type="ECO:0000256" key="7">
    <source>
        <dbReference type="ARBA" id="ARBA00022833"/>
    </source>
</evidence>
<dbReference type="InterPro" id="IPR036821">
    <property type="entry name" value="Peptide_deformylase_sf"/>
</dbReference>
<feature type="compositionally biased region" description="Low complexity" evidence="13">
    <location>
        <begin position="840"/>
        <end position="857"/>
    </location>
</feature>
<dbReference type="Pfam" id="PF04354">
    <property type="entry name" value="ZipA_C"/>
    <property type="match status" value="1"/>
</dbReference>
<keyword evidence="3" id="KW-0436">Ligase</keyword>
<dbReference type="Gene3D" id="3.30.470.30">
    <property type="entry name" value="DNA ligase/mRNA capping enzyme"/>
    <property type="match status" value="1"/>
</dbReference>
<feature type="compositionally biased region" description="Basic and acidic residues" evidence="13">
    <location>
        <begin position="2372"/>
        <end position="2400"/>
    </location>
</feature>
<dbReference type="InterPro" id="IPR007449">
    <property type="entry name" value="ZipA_FtsZ-bd_C"/>
</dbReference>
<feature type="compositionally biased region" description="Basic residues" evidence="13">
    <location>
        <begin position="2314"/>
        <end position="2336"/>
    </location>
</feature>
<dbReference type="InterPro" id="IPR004149">
    <property type="entry name" value="Znf_DNAligase_C4"/>
</dbReference>
<feature type="compositionally biased region" description="Basic and acidic residues" evidence="13">
    <location>
        <begin position="410"/>
        <end position="427"/>
    </location>
</feature>
<feature type="region of interest" description="Disordered" evidence="13">
    <location>
        <begin position="2777"/>
        <end position="2820"/>
    </location>
</feature>
<feature type="compositionally biased region" description="Low complexity" evidence="13">
    <location>
        <begin position="431"/>
        <end position="444"/>
    </location>
</feature>
<dbReference type="SUPFAM" id="SSF52540">
    <property type="entry name" value="P-loop containing nucleoside triphosphate hydrolases"/>
    <property type="match status" value="1"/>
</dbReference>
<dbReference type="GO" id="GO:0003911">
    <property type="term" value="F:DNA ligase (NAD+) activity"/>
    <property type="evidence" value="ECO:0007669"/>
    <property type="project" value="UniProtKB-EC"/>
</dbReference>
<dbReference type="SUPFAM" id="SSF56091">
    <property type="entry name" value="DNA ligase/mRNA capping enzyme, catalytic domain"/>
    <property type="match status" value="1"/>
</dbReference>
<feature type="region of interest" description="Disordered" evidence="13">
    <location>
        <begin position="746"/>
        <end position="766"/>
    </location>
</feature>
<dbReference type="Gene3D" id="3.10.310.10">
    <property type="entry name" value="Diaminopimelate Epimerase, Chain A, domain 1"/>
    <property type="match status" value="1"/>
</dbReference>
<feature type="region of interest" description="Disordered" evidence="13">
    <location>
        <begin position="572"/>
        <end position="710"/>
    </location>
</feature>
<evidence type="ECO:0000256" key="11">
    <source>
        <dbReference type="ARBA" id="ARBA00034005"/>
    </source>
</evidence>
<keyword evidence="9" id="KW-0520">NAD</keyword>
<feature type="compositionally biased region" description="Basic residues" evidence="13">
    <location>
        <begin position="352"/>
        <end position="366"/>
    </location>
</feature>
<feature type="compositionally biased region" description="Pro residues" evidence="13">
    <location>
        <begin position="1349"/>
        <end position="1359"/>
    </location>
</feature>
<keyword evidence="5" id="KW-0479">Metal-binding</keyword>
<evidence type="ECO:0000256" key="13">
    <source>
        <dbReference type="SAM" id="MobiDB-lite"/>
    </source>
</evidence>
<feature type="compositionally biased region" description="Low complexity" evidence="13">
    <location>
        <begin position="746"/>
        <end position="756"/>
    </location>
</feature>
<feature type="compositionally biased region" description="Basic and acidic residues" evidence="13">
    <location>
        <begin position="757"/>
        <end position="766"/>
    </location>
</feature>
<evidence type="ECO:0000256" key="4">
    <source>
        <dbReference type="ARBA" id="ARBA00022705"/>
    </source>
</evidence>
<dbReference type="InterPro" id="IPR003395">
    <property type="entry name" value="RecF/RecN/SMC_N"/>
</dbReference>
<feature type="region of interest" description="Disordered" evidence="13">
    <location>
        <begin position="105"/>
        <end position="137"/>
    </location>
</feature>
<dbReference type="InterPro" id="IPR036765">
    <property type="entry name" value="ZipA_FtsZ-bd_C_sf"/>
</dbReference>
<comment type="caution">
    <text evidence="16">The sequence shown here is derived from an EMBL/GenBank/DDBJ whole genome shotgun (WGS) entry which is preliminary data.</text>
</comment>